<evidence type="ECO:0000256" key="4">
    <source>
        <dbReference type="ARBA" id="ARBA00022801"/>
    </source>
</evidence>
<dbReference type="InterPro" id="IPR015883">
    <property type="entry name" value="Glyco_hydro_20_cat"/>
</dbReference>
<dbReference type="Pfam" id="PF13290">
    <property type="entry name" value="CHB_HEX_C_1"/>
    <property type="match status" value="1"/>
</dbReference>
<dbReference type="Pfam" id="PF00728">
    <property type="entry name" value="Glyco_hydro_20"/>
    <property type="match status" value="1"/>
</dbReference>
<dbReference type="SUPFAM" id="SSF51445">
    <property type="entry name" value="(Trans)glycosidases"/>
    <property type="match status" value="1"/>
</dbReference>
<dbReference type="GO" id="GO:0030203">
    <property type="term" value="P:glycosaminoglycan metabolic process"/>
    <property type="evidence" value="ECO:0007669"/>
    <property type="project" value="TreeGrafter"/>
</dbReference>
<dbReference type="SUPFAM" id="SSF49785">
    <property type="entry name" value="Galactose-binding domain-like"/>
    <property type="match status" value="1"/>
</dbReference>
<dbReference type="Pfam" id="PF00754">
    <property type="entry name" value="F5_F8_type_C"/>
    <property type="match status" value="1"/>
</dbReference>
<keyword evidence="13" id="KW-1185">Reference proteome</keyword>
<dbReference type="PRINTS" id="PR00738">
    <property type="entry name" value="GLHYDRLASE20"/>
</dbReference>
<feature type="domain" description="F5/8 type C" evidence="9">
    <location>
        <begin position="630"/>
        <end position="744"/>
    </location>
</feature>
<dbReference type="AlphaFoldDB" id="A0A399SUJ8"/>
<dbReference type="Gene3D" id="2.60.120.260">
    <property type="entry name" value="Galactose-binding domain-like"/>
    <property type="match status" value="1"/>
</dbReference>
<organism evidence="12 13">
    <name type="scientific">Maribellus luteus</name>
    <dbReference type="NCBI Taxonomy" id="2305463"/>
    <lineage>
        <taxon>Bacteria</taxon>
        <taxon>Pseudomonadati</taxon>
        <taxon>Bacteroidota</taxon>
        <taxon>Bacteroidia</taxon>
        <taxon>Marinilabiliales</taxon>
        <taxon>Prolixibacteraceae</taxon>
        <taxon>Maribellus</taxon>
    </lineage>
</organism>
<dbReference type="InterPro" id="IPR008979">
    <property type="entry name" value="Galactose-bd-like_sf"/>
</dbReference>
<dbReference type="InterPro" id="IPR000421">
    <property type="entry name" value="FA58C"/>
</dbReference>
<evidence type="ECO:0000259" key="9">
    <source>
        <dbReference type="Pfam" id="PF00754"/>
    </source>
</evidence>
<name>A0A399SUJ8_9BACT</name>
<evidence type="ECO:0000256" key="6">
    <source>
        <dbReference type="PIRSR" id="PIRSR625705-1"/>
    </source>
</evidence>
<feature type="domain" description="GH29D-like beta-sandwich" evidence="11">
    <location>
        <begin position="549"/>
        <end position="604"/>
    </location>
</feature>
<evidence type="ECO:0000259" key="11">
    <source>
        <dbReference type="Pfam" id="PF13290"/>
    </source>
</evidence>
<feature type="domain" description="Glycoside hydrolase family 20 catalytic" evidence="8">
    <location>
        <begin position="155"/>
        <end position="503"/>
    </location>
</feature>
<dbReference type="SUPFAM" id="SSF55545">
    <property type="entry name" value="beta-N-acetylhexosaminidase-like domain"/>
    <property type="match status" value="1"/>
</dbReference>
<comment type="similarity">
    <text evidence="2">Belongs to the glycosyl hydrolase 20 family.</text>
</comment>
<evidence type="ECO:0000259" key="10">
    <source>
        <dbReference type="Pfam" id="PF02838"/>
    </source>
</evidence>
<dbReference type="CDD" id="cd06563">
    <property type="entry name" value="GH20_chitobiase-like"/>
    <property type="match status" value="1"/>
</dbReference>
<proteinExistence type="inferred from homology"/>
<comment type="catalytic activity">
    <reaction evidence="1">
        <text>Hydrolysis of terminal non-reducing N-acetyl-D-hexosamine residues in N-acetyl-beta-D-hexosaminides.</text>
        <dbReference type="EC" id="3.2.1.52"/>
    </reaction>
</comment>
<dbReference type="InterPro" id="IPR059177">
    <property type="entry name" value="GH29D-like_dom"/>
</dbReference>
<evidence type="ECO:0000256" key="1">
    <source>
        <dbReference type="ARBA" id="ARBA00001231"/>
    </source>
</evidence>
<evidence type="ECO:0000313" key="13">
    <source>
        <dbReference type="Proteomes" id="UP000265926"/>
    </source>
</evidence>
<evidence type="ECO:0000256" key="5">
    <source>
        <dbReference type="ARBA" id="ARBA00023295"/>
    </source>
</evidence>
<dbReference type="PANTHER" id="PTHR22600:SF57">
    <property type="entry name" value="BETA-N-ACETYLHEXOSAMINIDASE"/>
    <property type="match status" value="1"/>
</dbReference>
<comment type="caution">
    <text evidence="12">The sequence shown here is derived from an EMBL/GenBank/DDBJ whole genome shotgun (WGS) entry which is preliminary data.</text>
</comment>
<sequence>MKKLVSLLFLAVFSLGLSAQTVDVIPQPAKVVAQDGHFTLTPSTKILFNITNAEGKEFVAQAQDLFMDATGFKPEVVSVSGPAIPGNILVQLNNPLNALTGTEGYLLRVEKDRVFLNANTTAGLYYGVQTLWQMLTAGDGKTIPCVDITDYPRLSWRGMMLDVSRHYFPVEFIYRYIDYLAMHKMNVFHWHLVDDQGWRIEIKKYPKLTEIGAFRADRENLDWNSRKAPVKEDEPKYGGFYTQEQIKSVVEYARQKHVTVVPEIEMPAHAMAALAAYPELSCTGEYQPVPSGGVWPITHIFCAGKEQTFNVLEDILKEVMDLFPSTFIHIGGDEATKTEWEKCELCQKRMKDEQLADEHELQAYFIKRIEKFLNSYGRQLIGWDEILEGGLNPSATIMSWRGTAPGIEAAKAGHDVVMSPTGYCYFDYYQGDPSLEPKAFGGNITLKKVYSFDPVPEELTAEEGKHIIGVQANLWTEHIPTPEHAEYMILPRMTALSEVAWSPKDAKDWGSFSKRMESQYKRFEKADANYATSAFQVKGSPELNPENRSVKVTLSTEAWQPEIRYTTDGSEPGVNSEKYAGPFEIQKTTTVKAVVVKDGQTMSKPLSSTFYMHKAIACRASMKFPNSKYYNSTGEYALVDGIKGSSNHGDGHWKGFNGDDLVATLDLGKETSFSEVTIGTLQNAGAWIFYPTEVTVESSNDGLTFRKVGSVKNKVNAMDGANQIKDITVKKKASARFVRVTVKNLGTCPQGHAGEGKPAWLFVDEISVE</sequence>
<dbReference type="GO" id="GO:0004563">
    <property type="term" value="F:beta-N-acetylhexosaminidase activity"/>
    <property type="evidence" value="ECO:0007669"/>
    <property type="project" value="UniProtKB-EC"/>
</dbReference>
<dbReference type="OrthoDB" id="1090159at2"/>
<dbReference type="InterPro" id="IPR015882">
    <property type="entry name" value="HEX_bac_N"/>
</dbReference>
<dbReference type="RefSeq" id="WP_119439377.1">
    <property type="nucleotide sequence ID" value="NZ_QWGR01000013.1"/>
</dbReference>
<dbReference type="InterPro" id="IPR017853">
    <property type="entry name" value="GH"/>
</dbReference>
<evidence type="ECO:0000256" key="2">
    <source>
        <dbReference type="ARBA" id="ARBA00006285"/>
    </source>
</evidence>
<dbReference type="InterPro" id="IPR025705">
    <property type="entry name" value="Beta_hexosaminidase_sua/sub"/>
</dbReference>
<feature type="chain" id="PRO_5017257823" description="beta-N-acetylhexosaminidase" evidence="7">
    <location>
        <begin position="20"/>
        <end position="769"/>
    </location>
</feature>
<keyword evidence="7" id="KW-0732">Signal</keyword>
<dbReference type="GO" id="GO:0016020">
    <property type="term" value="C:membrane"/>
    <property type="evidence" value="ECO:0007669"/>
    <property type="project" value="TreeGrafter"/>
</dbReference>
<dbReference type="Gene3D" id="3.20.20.80">
    <property type="entry name" value="Glycosidases"/>
    <property type="match status" value="1"/>
</dbReference>
<feature type="domain" description="Beta-hexosaminidase bacterial type N-terminal" evidence="10">
    <location>
        <begin position="23"/>
        <end position="151"/>
    </location>
</feature>
<dbReference type="GO" id="GO:0005975">
    <property type="term" value="P:carbohydrate metabolic process"/>
    <property type="evidence" value="ECO:0007669"/>
    <property type="project" value="InterPro"/>
</dbReference>
<dbReference type="Proteomes" id="UP000265926">
    <property type="component" value="Unassembled WGS sequence"/>
</dbReference>
<evidence type="ECO:0000313" key="12">
    <source>
        <dbReference type="EMBL" id="RIJ46569.1"/>
    </source>
</evidence>
<gene>
    <name evidence="12" type="ORF">D1614_18020</name>
</gene>
<dbReference type="PANTHER" id="PTHR22600">
    <property type="entry name" value="BETA-HEXOSAMINIDASE"/>
    <property type="match status" value="1"/>
</dbReference>
<dbReference type="InterPro" id="IPR029018">
    <property type="entry name" value="Hex-like_dom2"/>
</dbReference>
<keyword evidence="5" id="KW-0326">Glycosidase</keyword>
<feature type="active site" description="Proton donor" evidence="6">
    <location>
        <position position="334"/>
    </location>
</feature>
<dbReference type="Gene3D" id="3.30.379.10">
    <property type="entry name" value="Chitobiase/beta-hexosaminidase domain 2-like"/>
    <property type="match status" value="1"/>
</dbReference>
<dbReference type="EMBL" id="QWGR01000013">
    <property type="protein sequence ID" value="RIJ46569.1"/>
    <property type="molecule type" value="Genomic_DNA"/>
</dbReference>
<feature type="signal peptide" evidence="7">
    <location>
        <begin position="1"/>
        <end position="19"/>
    </location>
</feature>
<dbReference type="Pfam" id="PF02838">
    <property type="entry name" value="Glyco_hydro_20b"/>
    <property type="match status" value="1"/>
</dbReference>
<evidence type="ECO:0000256" key="3">
    <source>
        <dbReference type="ARBA" id="ARBA00012663"/>
    </source>
</evidence>
<dbReference type="EC" id="3.2.1.52" evidence="3"/>
<protein>
    <recommendedName>
        <fullName evidence="3">beta-N-acetylhexosaminidase</fullName>
        <ecNumber evidence="3">3.2.1.52</ecNumber>
    </recommendedName>
</protein>
<accession>A0A399SUJ8</accession>
<evidence type="ECO:0000259" key="8">
    <source>
        <dbReference type="Pfam" id="PF00728"/>
    </source>
</evidence>
<keyword evidence="4" id="KW-0378">Hydrolase</keyword>
<reference evidence="12 13" key="1">
    <citation type="submission" date="2018-08" db="EMBL/GenBank/DDBJ databases">
        <title>Pallidiluteibacterium maritimus gen. nov., sp. nov., isolated from coastal sediment.</title>
        <authorList>
            <person name="Zhou L.Y."/>
        </authorList>
    </citation>
    <scope>NUCLEOTIDE SEQUENCE [LARGE SCALE GENOMIC DNA]</scope>
    <source>
        <strain evidence="12 13">XSD2</strain>
    </source>
</reference>
<evidence type="ECO:0000256" key="7">
    <source>
        <dbReference type="SAM" id="SignalP"/>
    </source>
</evidence>